<comment type="similarity">
    <text evidence="1">Belongs to the protein-tyrosine phosphatase family.</text>
</comment>
<organism evidence="3 4">
    <name type="scientific">Bacillus thermozeamaize</name>
    <dbReference type="NCBI Taxonomy" id="230954"/>
    <lineage>
        <taxon>Bacteria</taxon>
        <taxon>Bacillati</taxon>
        <taxon>Bacillota</taxon>
        <taxon>Bacilli</taxon>
        <taxon>Bacillales</taxon>
        <taxon>Bacillaceae</taxon>
        <taxon>Bacillus</taxon>
    </lineage>
</organism>
<dbReference type="InterPro" id="IPR016130">
    <property type="entry name" value="Tyr_Pase_AS"/>
</dbReference>
<protein>
    <recommendedName>
        <fullName evidence="2">Tyrosine specific protein phosphatases domain-containing protein</fullName>
    </recommendedName>
</protein>
<dbReference type="SUPFAM" id="SSF52799">
    <property type="entry name" value="(Phosphotyrosine protein) phosphatases II"/>
    <property type="match status" value="1"/>
</dbReference>
<comment type="caution">
    <text evidence="3">The sequence shown here is derived from an EMBL/GenBank/DDBJ whole genome shotgun (WGS) entry which is preliminary data.</text>
</comment>
<dbReference type="AlphaFoldDB" id="A0A1Y3PAL9"/>
<reference evidence="4" key="1">
    <citation type="submission" date="2016-06" db="EMBL/GenBank/DDBJ databases">
        <authorList>
            <person name="Nascimento L."/>
            <person name="Pereira R.V."/>
            <person name="Martins L.F."/>
            <person name="Quaggio R.B."/>
            <person name="Silva A.M."/>
            <person name="Setubal J.C."/>
        </authorList>
    </citation>
    <scope>NUCLEOTIDE SEQUENCE [LARGE SCALE GENOMIC DNA]</scope>
</reference>
<accession>A0A1Y3PAL9</accession>
<dbReference type="EMBL" id="LZRT01000132">
    <property type="protein sequence ID" value="OUM84371.1"/>
    <property type="molecule type" value="Genomic_DNA"/>
</dbReference>
<feature type="domain" description="Tyrosine specific protein phosphatases" evidence="2">
    <location>
        <begin position="124"/>
        <end position="194"/>
    </location>
</feature>
<dbReference type="Pfam" id="PF13350">
    <property type="entry name" value="Y_phosphatase3"/>
    <property type="match status" value="1"/>
</dbReference>
<dbReference type="PROSITE" id="PS50056">
    <property type="entry name" value="TYR_PHOSPHATASE_2"/>
    <property type="match status" value="1"/>
</dbReference>
<dbReference type="PANTHER" id="PTHR31126:SF1">
    <property type="entry name" value="TYROSINE SPECIFIC PROTEIN PHOSPHATASES DOMAIN-CONTAINING PROTEIN"/>
    <property type="match status" value="1"/>
</dbReference>
<dbReference type="GO" id="GO:0004721">
    <property type="term" value="F:phosphoprotein phosphatase activity"/>
    <property type="evidence" value="ECO:0007669"/>
    <property type="project" value="InterPro"/>
</dbReference>
<dbReference type="InterPro" id="IPR026893">
    <property type="entry name" value="Tyr/Ser_Pase_IphP-type"/>
</dbReference>
<sequence length="252" mass="28384">MRSKERKYALEGAFNFRDLGGLPTGDGRETVFGSVFRSDTLDHLTTRDVHVLVHEIGVRSVIDLRAPEERMRVKPQWAEESSIELEFVHLPLVDEVGQFDVKNPEELRTMLARRYMSYLELGGDNIVAVLELIARNVGRCATVIHCNAGKDRTGVVVAILLGLLGVVKDAIVADYVATDANMERILARMREKEPYRERVDSNPVELYQAKPHTMELFLEALDKKAGGIEGWARAHGLSEQGLQRLRTYLVSQ</sequence>
<name>A0A1Y3PAL9_9BACI</name>
<dbReference type="InterPro" id="IPR029021">
    <property type="entry name" value="Prot-tyrosine_phosphatase-like"/>
</dbReference>
<dbReference type="InterPro" id="IPR000387">
    <property type="entry name" value="Tyr_Pase_dom"/>
</dbReference>
<dbReference type="PROSITE" id="PS00383">
    <property type="entry name" value="TYR_PHOSPHATASE_1"/>
    <property type="match status" value="1"/>
</dbReference>
<dbReference type="Proteomes" id="UP000196475">
    <property type="component" value="Unassembled WGS sequence"/>
</dbReference>
<dbReference type="PANTHER" id="PTHR31126">
    <property type="entry name" value="TYROSINE-PROTEIN PHOSPHATASE"/>
    <property type="match status" value="1"/>
</dbReference>
<proteinExistence type="inferred from homology"/>
<evidence type="ECO:0000313" key="3">
    <source>
        <dbReference type="EMBL" id="OUM84371.1"/>
    </source>
</evidence>
<evidence type="ECO:0000256" key="1">
    <source>
        <dbReference type="ARBA" id="ARBA00009580"/>
    </source>
</evidence>
<evidence type="ECO:0000259" key="2">
    <source>
        <dbReference type="PROSITE" id="PS50056"/>
    </source>
</evidence>
<evidence type="ECO:0000313" key="4">
    <source>
        <dbReference type="Proteomes" id="UP000196475"/>
    </source>
</evidence>
<dbReference type="Gene3D" id="3.90.190.10">
    <property type="entry name" value="Protein tyrosine phosphatase superfamily"/>
    <property type="match status" value="1"/>
</dbReference>
<gene>
    <name evidence="3" type="ORF">BAA01_02305</name>
</gene>